<name>A0AAD6B1L2_9TELE</name>
<accession>A0AAD6B1L2</accession>
<evidence type="ECO:0000313" key="3">
    <source>
        <dbReference type="Proteomes" id="UP001219934"/>
    </source>
</evidence>
<feature type="compositionally biased region" description="Polar residues" evidence="1">
    <location>
        <begin position="168"/>
        <end position="180"/>
    </location>
</feature>
<gene>
    <name evidence="2" type="ORF">JOQ06_017685</name>
</gene>
<sequence length="257" mass="26142">MPISLSPLSFSVWSHQAAVTPASVECKKAQPKEVMCPPGTRGRARGLPYTVDAFMLGMGMLSYPNIVATYGRGYTGFAPSYSYQFPGFPAAAYGPVAAAAVAAARGSGRGAPGRVGGYMAYGQNTGAGFPDYGLYSTAGSDMRGGGSYSLADYGSLGAQAAQILPSDHASSSCNSPNSIQHHLHSPDPFKSPGSNQTRPGGFHGANSPGPVADLYGGTSQDSGVGNYISATSPQPGSGFSHSIAGPLIATAFTNGYH</sequence>
<protein>
    <submittedName>
        <fullName evidence="2">Uncharacterized protein</fullName>
    </submittedName>
</protein>
<dbReference type="AlphaFoldDB" id="A0AAD6B1L2"/>
<evidence type="ECO:0000256" key="1">
    <source>
        <dbReference type="SAM" id="MobiDB-lite"/>
    </source>
</evidence>
<proteinExistence type="predicted"/>
<reference evidence="2" key="1">
    <citation type="submission" date="2022-11" db="EMBL/GenBank/DDBJ databases">
        <title>Chromosome-level genome of Pogonophryne albipinna.</title>
        <authorList>
            <person name="Jo E."/>
        </authorList>
    </citation>
    <scope>NUCLEOTIDE SEQUENCE</scope>
    <source>
        <strain evidence="2">SGF0006</strain>
        <tissue evidence="2">Muscle</tissue>
    </source>
</reference>
<keyword evidence="3" id="KW-1185">Reference proteome</keyword>
<organism evidence="2 3">
    <name type="scientific">Pogonophryne albipinna</name>
    <dbReference type="NCBI Taxonomy" id="1090488"/>
    <lineage>
        <taxon>Eukaryota</taxon>
        <taxon>Metazoa</taxon>
        <taxon>Chordata</taxon>
        <taxon>Craniata</taxon>
        <taxon>Vertebrata</taxon>
        <taxon>Euteleostomi</taxon>
        <taxon>Actinopterygii</taxon>
        <taxon>Neopterygii</taxon>
        <taxon>Teleostei</taxon>
        <taxon>Neoteleostei</taxon>
        <taxon>Acanthomorphata</taxon>
        <taxon>Eupercaria</taxon>
        <taxon>Perciformes</taxon>
        <taxon>Notothenioidei</taxon>
        <taxon>Pogonophryne</taxon>
    </lineage>
</organism>
<evidence type="ECO:0000313" key="2">
    <source>
        <dbReference type="EMBL" id="KAJ4936161.1"/>
    </source>
</evidence>
<dbReference type="Proteomes" id="UP001219934">
    <property type="component" value="Unassembled WGS sequence"/>
</dbReference>
<dbReference type="EMBL" id="JAPTMU010000011">
    <property type="protein sequence ID" value="KAJ4936161.1"/>
    <property type="molecule type" value="Genomic_DNA"/>
</dbReference>
<feature type="region of interest" description="Disordered" evidence="1">
    <location>
        <begin position="167"/>
        <end position="218"/>
    </location>
</feature>
<comment type="caution">
    <text evidence="2">The sequence shown here is derived from an EMBL/GenBank/DDBJ whole genome shotgun (WGS) entry which is preliminary data.</text>
</comment>